<keyword evidence="3" id="KW-1185">Reference proteome</keyword>
<reference evidence="2" key="2">
    <citation type="journal article" date="2023" name="Commun. Biol.">
        <title>Intrasexual cuticular hydrocarbon dimorphism in a wasp sheds light on hydrocarbon biosynthesis genes in Hymenoptera.</title>
        <authorList>
            <person name="Moris V.C."/>
            <person name="Podsiadlowski L."/>
            <person name="Martin S."/>
            <person name="Oeyen J.P."/>
            <person name="Donath A."/>
            <person name="Petersen M."/>
            <person name="Wilbrandt J."/>
            <person name="Misof B."/>
            <person name="Liedtke D."/>
            <person name="Thamm M."/>
            <person name="Scheiner R."/>
            <person name="Schmitt T."/>
            <person name="Niehuis O."/>
        </authorList>
    </citation>
    <scope>NUCLEOTIDE SEQUENCE</scope>
    <source>
        <strain evidence="2">GBR_01_08_01A</strain>
    </source>
</reference>
<protein>
    <submittedName>
        <fullName evidence="2">Uncharacterized protein</fullName>
    </submittedName>
</protein>
<feature type="transmembrane region" description="Helical" evidence="1">
    <location>
        <begin position="255"/>
        <end position="276"/>
    </location>
</feature>
<organism evidence="2 3">
    <name type="scientific">Odynerus spinipes</name>
    <dbReference type="NCBI Taxonomy" id="1348599"/>
    <lineage>
        <taxon>Eukaryota</taxon>
        <taxon>Metazoa</taxon>
        <taxon>Ecdysozoa</taxon>
        <taxon>Arthropoda</taxon>
        <taxon>Hexapoda</taxon>
        <taxon>Insecta</taxon>
        <taxon>Pterygota</taxon>
        <taxon>Neoptera</taxon>
        <taxon>Endopterygota</taxon>
        <taxon>Hymenoptera</taxon>
        <taxon>Apocrita</taxon>
        <taxon>Aculeata</taxon>
        <taxon>Vespoidea</taxon>
        <taxon>Vespidae</taxon>
        <taxon>Eumeninae</taxon>
        <taxon>Odynerus</taxon>
    </lineage>
</organism>
<keyword evidence="1" id="KW-0472">Membrane</keyword>
<name>A0AAD9RB85_9HYME</name>
<proteinExistence type="predicted"/>
<accession>A0AAD9RB85</accession>
<evidence type="ECO:0000313" key="2">
    <source>
        <dbReference type="EMBL" id="KAK2576265.1"/>
    </source>
</evidence>
<dbReference type="Proteomes" id="UP001258017">
    <property type="component" value="Unassembled WGS sequence"/>
</dbReference>
<keyword evidence="1" id="KW-1133">Transmembrane helix</keyword>
<sequence length="320" mass="37198">MLIHYIVIVQILYFGKYVQGGRWVDIPEFSDEMKVYRTPFSTRENRYKFMRDNNFFHKQQDSAIYEEQTEIKIPSIHYSGVNVTRLSVPKENLETNKYFTNVSAENIDEDSCEVKDDSYKINKIFIKSNNTTETETHAPDTKMYNDKQTVFEEQLPPPTKYLNATQKEDKNTFLMYLPTEILKNVHQNLKSQPATIKGKLKFLKSFEKILSHDIESRLARFINPSRKKRGSHDHYDHGYDDYEDHSLGFPSLEGALMAISFLTFAVYLVRLVMLLFRNVNTGTQAAGATVLVGKKKRSMEQFDEDTARILHSVDNFAANI</sequence>
<dbReference type="EMBL" id="JAIFRP010004406">
    <property type="protein sequence ID" value="KAK2576265.1"/>
    <property type="molecule type" value="Genomic_DNA"/>
</dbReference>
<evidence type="ECO:0000313" key="3">
    <source>
        <dbReference type="Proteomes" id="UP001258017"/>
    </source>
</evidence>
<comment type="caution">
    <text evidence="2">The sequence shown here is derived from an EMBL/GenBank/DDBJ whole genome shotgun (WGS) entry which is preliminary data.</text>
</comment>
<reference evidence="2" key="1">
    <citation type="submission" date="2021-08" db="EMBL/GenBank/DDBJ databases">
        <authorList>
            <person name="Misof B."/>
            <person name="Oliver O."/>
            <person name="Podsiadlowski L."/>
            <person name="Donath A."/>
            <person name="Peters R."/>
            <person name="Mayer C."/>
            <person name="Rust J."/>
            <person name="Gunkel S."/>
            <person name="Lesny P."/>
            <person name="Martin S."/>
            <person name="Oeyen J.P."/>
            <person name="Petersen M."/>
            <person name="Panagiotis P."/>
            <person name="Wilbrandt J."/>
            <person name="Tanja T."/>
        </authorList>
    </citation>
    <scope>NUCLEOTIDE SEQUENCE</scope>
    <source>
        <strain evidence="2">GBR_01_08_01A</strain>
        <tissue evidence="2">Thorax + abdomen</tissue>
    </source>
</reference>
<gene>
    <name evidence="2" type="ORF">KPH14_005631</name>
</gene>
<evidence type="ECO:0000256" key="1">
    <source>
        <dbReference type="SAM" id="Phobius"/>
    </source>
</evidence>
<dbReference type="AlphaFoldDB" id="A0AAD9RB85"/>
<keyword evidence="1" id="KW-0812">Transmembrane</keyword>